<feature type="region of interest" description="Disordered" evidence="1">
    <location>
        <begin position="43"/>
        <end position="63"/>
    </location>
</feature>
<dbReference type="KEGG" id="pabo:BCY86_07725"/>
<evidence type="ECO:0000256" key="1">
    <source>
        <dbReference type="SAM" id="MobiDB-lite"/>
    </source>
</evidence>
<gene>
    <name evidence="3" type="ORF">BCY86_07725</name>
</gene>
<dbReference type="InterPro" id="IPR013784">
    <property type="entry name" value="Carb-bd-like_fold"/>
</dbReference>
<evidence type="ECO:0000256" key="2">
    <source>
        <dbReference type="SAM" id="Phobius"/>
    </source>
</evidence>
<reference evidence="3 4" key="1">
    <citation type="submission" date="2016-08" db="EMBL/GenBank/DDBJ databases">
        <title>Identification and validation of antigenic proteins from Pajaroellobacter abortibovis using de-novo genome sequence assembly and reverse vaccinology.</title>
        <authorList>
            <person name="Welly B.T."/>
            <person name="Miller M.R."/>
            <person name="Stott J.L."/>
            <person name="Blanchard M.T."/>
            <person name="Islas-Trejo A.D."/>
            <person name="O'Rourke S.M."/>
            <person name="Young A.E."/>
            <person name="Medrano J.F."/>
            <person name="Van Eenennaam A.L."/>
        </authorList>
    </citation>
    <scope>NUCLEOTIDE SEQUENCE [LARGE SCALE GENOMIC DNA]</scope>
    <source>
        <strain evidence="3 4">BTF92-0548A/99-0131</strain>
    </source>
</reference>
<dbReference type="SUPFAM" id="SSF49452">
    <property type="entry name" value="Starch-binding domain-like"/>
    <property type="match status" value="1"/>
</dbReference>
<dbReference type="AlphaFoldDB" id="A0A1L6MYE9"/>
<proteinExistence type="predicted"/>
<keyword evidence="2" id="KW-1133">Transmembrane helix</keyword>
<organism evidence="3 4">
    <name type="scientific">Pajaroellobacter abortibovis</name>
    <dbReference type="NCBI Taxonomy" id="1882918"/>
    <lineage>
        <taxon>Bacteria</taxon>
        <taxon>Pseudomonadati</taxon>
        <taxon>Myxococcota</taxon>
        <taxon>Polyangia</taxon>
        <taxon>Polyangiales</taxon>
        <taxon>Polyangiaceae</taxon>
    </lineage>
</organism>
<dbReference type="GO" id="GO:0030246">
    <property type="term" value="F:carbohydrate binding"/>
    <property type="evidence" value="ECO:0007669"/>
    <property type="project" value="InterPro"/>
</dbReference>
<dbReference type="Proteomes" id="UP000185544">
    <property type="component" value="Chromosome"/>
</dbReference>
<dbReference type="OrthoDB" id="110801at2"/>
<accession>A0A1L6MYE9</accession>
<sequence length="334" mass="36653">MFSLFTKRDATLGGWQIVIAGLFTMGGLFFFFRSFLLPREDSTRVTPQKTEPWSTPPPNPIGERARKAHAQASTFSALHTKESQTPVSSNPTPHFSVKIPKGELGVIPGPVPEIPHDGSPSWPFFIETKKEKGDLFNRLTTPPATTLSNTIPLHIDLKDSRGFPIAHAAIEAISLNSALSTHFATHTNQYGESVLKGAGMIPLRIIFKAPGYVYRTLEPVHPQSEIEVVLQEGTTVCGSVRESRSGIAIHAAEVIIHGIGQLSRTSTDRNGYFTFADQAPGRNRFEVHARGFCLFSQEVMIEKPKKGGQPQWIPPFEVVPSSNSARVFSSSLIK</sequence>
<dbReference type="Gene3D" id="2.60.40.1120">
    <property type="entry name" value="Carboxypeptidase-like, regulatory domain"/>
    <property type="match status" value="1"/>
</dbReference>
<dbReference type="EMBL" id="CP016908">
    <property type="protein sequence ID" value="APS00574.1"/>
    <property type="molecule type" value="Genomic_DNA"/>
</dbReference>
<name>A0A1L6MYE9_9BACT</name>
<keyword evidence="4" id="KW-1185">Reference proteome</keyword>
<feature type="transmembrane region" description="Helical" evidence="2">
    <location>
        <begin position="12"/>
        <end position="32"/>
    </location>
</feature>
<protein>
    <recommendedName>
        <fullName evidence="5">Carboxypeptidase regulatory-like domain-containing protein</fullName>
    </recommendedName>
</protein>
<keyword evidence="2" id="KW-0812">Transmembrane</keyword>
<dbReference type="STRING" id="1882918.BCY86_07725"/>
<evidence type="ECO:0000313" key="4">
    <source>
        <dbReference type="Proteomes" id="UP000185544"/>
    </source>
</evidence>
<feature type="compositionally biased region" description="Polar residues" evidence="1">
    <location>
        <begin position="44"/>
        <end position="53"/>
    </location>
</feature>
<evidence type="ECO:0000313" key="3">
    <source>
        <dbReference type="EMBL" id="APS00574.1"/>
    </source>
</evidence>
<evidence type="ECO:0008006" key="5">
    <source>
        <dbReference type="Google" id="ProtNLM"/>
    </source>
</evidence>
<keyword evidence="2" id="KW-0472">Membrane</keyword>